<dbReference type="STRING" id="8022.A0A060XSI0"/>
<reference evidence="2" key="2">
    <citation type="submission" date="2014-03" db="EMBL/GenBank/DDBJ databases">
        <authorList>
            <person name="Genoscope - CEA"/>
        </authorList>
    </citation>
    <scope>NUCLEOTIDE SEQUENCE</scope>
</reference>
<evidence type="ECO:0000256" key="1">
    <source>
        <dbReference type="SAM" id="MobiDB-lite"/>
    </source>
</evidence>
<dbReference type="Proteomes" id="UP000193380">
    <property type="component" value="Unassembled WGS sequence"/>
</dbReference>
<dbReference type="PaxDb" id="8022-A0A060XSI0"/>
<organism evidence="2 3">
    <name type="scientific">Oncorhynchus mykiss</name>
    <name type="common">Rainbow trout</name>
    <name type="synonym">Salmo gairdneri</name>
    <dbReference type="NCBI Taxonomy" id="8022"/>
    <lineage>
        <taxon>Eukaryota</taxon>
        <taxon>Metazoa</taxon>
        <taxon>Chordata</taxon>
        <taxon>Craniata</taxon>
        <taxon>Vertebrata</taxon>
        <taxon>Euteleostomi</taxon>
        <taxon>Actinopterygii</taxon>
        <taxon>Neopterygii</taxon>
        <taxon>Teleostei</taxon>
        <taxon>Protacanthopterygii</taxon>
        <taxon>Salmoniformes</taxon>
        <taxon>Salmonidae</taxon>
        <taxon>Salmoninae</taxon>
        <taxon>Oncorhynchus</taxon>
    </lineage>
</organism>
<sequence length="71" mass="7927">MNNKQRLNQNGCPIRRHSGAGATPPVKKKPKMLGKDHAMAEASKHSIGTESLFFEKVLLHFCFKPNVNVIQ</sequence>
<dbReference type="EMBL" id="FR905931">
    <property type="protein sequence ID" value="CDQ82227.1"/>
    <property type="molecule type" value="Genomic_DNA"/>
</dbReference>
<accession>A0A060XSI0</accession>
<feature type="compositionally biased region" description="Polar residues" evidence="1">
    <location>
        <begin position="1"/>
        <end position="11"/>
    </location>
</feature>
<protein>
    <submittedName>
        <fullName evidence="2">Uncharacterized protein</fullName>
    </submittedName>
</protein>
<evidence type="ECO:0000313" key="3">
    <source>
        <dbReference type="Proteomes" id="UP000193380"/>
    </source>
</evidence>
<dbReference type="AlphaFoldDB" id="A0A060XSI0"/>
<proteinExistence type="predicted"/>
<gene>
    <name evidence="2" type="ORF">GSONMT00000354001</name>
</gene>
<name>A0A060XSI0_ONCMY</name>
<feature type="region of interest" description="Disordered" evidence="1">
    <location>
        <begin position="1"/>
        <end position="31"/>
    </location>
</feature>
<evidence type="ECO:0000313" key="2">
    <source>
        <dbReference type="EMBL" id="CDQ82227.1"/>
    </source>
</evidence>
<reference evidence="2" key="1">
    <citation type="journal article" date="2014" name="Nat. Commun.">
        <title>The rainbow trout genome provides novel insights into evolution after whole-genome duplication in vertebrates.</title>
        <authorList>
            <person name="Berthelot C."/>
            <person name="Brunet F."/>
            <person name="Chalopin D."/>
            <person name="Juanchich A."/>
            <person name="Bernard M."/>
            <person name="Noel B."/>
            <person name="Bento P."/>
            <person name="Da Silva C."/>
            <person name="Labadie K."/>
            <person name="Alberti A."/>
            <person name="Aury J.M."/>
            <person name="Louis A."/>
            <person name="Dehais P."/>
            <person name="Bardou P."/>
            <person name="Montfort J."/>
            <person name="Klopp C."/>
            <person name="Cabau C."/>
            <person name="Gaspin C."/>
            <person name="Thorgaard G.H."/>
            <person name="Boussaha M."/>
            <person name="Quillet E."/>
            <person name="Guyomard R."/>
            <person name="Galiana D."/>
            <person name="Bobe J."/>
            <person name="Volff J.N."/>
            <person name="Genet C."/>
            <person name="Wincker P."/>
            <person name="Jaillon O."/>
            <person name="Roest Crollius H."/>
            <person name="Guiguen Y."/>
        </authorList>
    </citation>
    <scope>NUCLEOTIDE SEQUENCE [LARGE SCALE GENOMIC DNA]</scope>
</reference>